<feature type="region of interest" description="Disordered" evidence="1">
    <location>
        <begin position="42"/>
        <end position="70"/>
    </location>
</feature>
<feature type="region of interest" description="Disordered" evidence="1">
    <location>
        <begin position="95"/>
        <end position="121"/>
    </location>
</feature>
<proteinExistence type="predicted"/>
<comment type="caution">
    <text evidence="2">The sequence shown here is derived from an EMBL/GenBank/DDBJ whole genome shotgun (WGS) entry which is preliminary data.</text>
</comment>
<organism evidence="2 3">
    <name type="scientific">Ambrosiozyma monospora</name>
    <name type="common">Yeast</name>
    <name type="synonym">Endomycopsis monosporus</name>
    <dbReference type="NCBI Taxonomy" id="43982"/>
    <lineage>
        <taxon>Eukaryota</taxon>
        <taxon>Fungi</taxon>
        <taxon>Dikarya</taxon>
        <taxon>Ascomycota</taxon>
        <taxon>Saccharomycotina</taxon>
        <taxon>Pichiomycetes</taxon>
        <taxon>Pichiales</taxon>
        <taxon>Pichiaceae</taxon>
        <taxon>Ambrosiozyma</taxon>
    </lineage>
</organism>
<dbReference type="AlphaFoldDB" id="A0A9W6WCR1"/>
<feature type="compositionally biased region" description="Basic and acidic residues" evidence="1">
    <location>
        <begin position="59"/>
        <end position="70"/>
    </location>
</feature>
<gene>
    <name evidence="2" type="ORF">Amon01_000972200</name>
</gene>
<protein>
    <submittedName>
        <fullName evidence="2">Unnamed protein product</fullName>
    </submittedName>
</protein>
<dbReference type="Proteomes" id="UP001165063">
    <property type="component" value="Unassembled WGS sequence"/>
</dbReference>
<feature type="compositionally biased region" description="Polar residues" evidence="1">
    <location>
        <begin position="44"/>
        <end position="58"/>
    </location>
</feature>
<evidence type="ECO:0000313" key="3">
    <source>
        <dbReference type="Proteomes" id="UP001165063"/>
    </source>
</evidence>
<dbReference type="EMBL" id="BSXU01012745">
    <property type="protein sequence ID" value="GME77899.1"/>
    <property type="molecule type" value="Genomic_DNA"/>
</dbReference>
<feature type="compositionally biased region" description="Basic and acidic residues" evidence="1">
    <location>
        <begin position="105"/>
        <end position="121"/>
    </location>
</feature>
<evidence type="ECO:0000256" key="1">
    <source>
        <dbReference type="SAM" id="MobiDB-lite"/>
    </source>
</evidence>
<evidence type="ECO:0000313" key="2">
    <source>
        <dbReference type="EMBL" id="GME77899.1"/>
    </source>
</evidence>
<reference evidence="2" key="1">
    <citation type="submission" date="2023-04" db="EMBL/GenBank/DDBJ databases">
        <title>Ambrosiozyma monospora NBRC 1965.</title>
        <authorList>
            <person name="Ichikawa N."/>
            <person name="Sato H."/>
            <person name="Tonouchi N."/>
        </authorList>
    </citation>
    <scope>NUCLEOTIDE SEQUENCE</scope>
    <source>
        <strain evidence="2">NBRC 1965</strain>
    </source>
</reference>
<keyword evidence="3" id="KW-1185">Reference proteome</keyword>
<name>A0A9W6WCR1_AMBMO</name>
<accession>A0A9W6WCR1</accession>
<sequence>MERAEEEGTCDVHSKQLVQKKDNVVNIDSHLMQKKADVVMVESPVNQADNANHEPQVSQHHENQKQSSKELVNEINSVKEKEGVCNMESNLEVRRSKVHQVIKNSQDDRKDSGEKTLQTDEHQLQQNGEAPVIEKPRVYGKPENVDECQAGVTVLISDSNVDVSVSDSHAAVNSHENGLGQICSTRGVGT</sequence>